<evidence type="ECO:0000313" key="2">
    <source>
        <dbReference type="EnsemblProtists" id="EKX45770"/>
    </source>
</evidence>
<dbReference type="GeneID" id="17302405"/>
<reference evidence="3" key="2">
    <citation type="submission" date="2012-11" db="EMBL/GenBank/DDBJ databases">
        <authorList>
            <person name="Kuo A."/>
            <person name="Curtis B.A."/>
            <person name="Tanifuji G."/>
            <person name="Burki F."/>
            <person name="Gruber A."/>
            <person name="Irimia M."/>
            <person name="Maruyama S."/>
            <person name="Arias M.C."/>
            <person name="Ball S.G."/>
            <person name="Gile G.H."/>
            <person name="Hirakawa Y."/>
            <person name="Hopkins J.F."/>
            <person name="Rensing S.A."/>
            <person name="Schmutz J."/>
            <person name="Symeonidi A."/>
            <person name="Elias M."/>
            <person name="Eveleigh R.J."/>
            <person name="Herman E.K."/>
            <person name="Klute M.J."/>
            <person name="Nakayama T."/>
            <person name="Obornik M."/>
            <person name="Reyes-Prieto A."/>
            <person name="Armbrust E.V."/>
            <person name="Aves S.J."/>
            <person name="Beiko R.G."/>
            <person name="Coutinho P."/>
            <person name="Dacks J.B."/>
            <person name="Durnford D.G."/>
            <person name="Fast N.M."/>
            <person name="Green B.R."/>
            <person name="Grisdale C."/>
            <person name="Hempe F."/>
            <person name="Henrissat B."/>
            <person name="Hoppner M.P."/>
            <person name="Ishida K.-I."/>
            <person name="Kim E."/>
            <person name="Koreny L."/>
            <person name="Kroth P.G."/>
            <person name="Liu Y."/>
            <person name="Malik S.-B."/>
            <person name="Maier U.G."/>
            <person name="McRose D."/>
            <person name="Mock T."/>
            <person name="Neilson J.A."/>
            <person name="Onodera N.T."/>
            <person name="Poole A.M."/>
            <person name="Pritham E.J."/>
            <person name="Richards T.A."/>
            <person name="Rocap G."/>
            <person name="Roy S.W."/>
            <person name="Sarai C."/>
            <person name="Schaack S."/>
            <person name="Shirato S."/>
            <person name="Slamovits C.H."/>
            <person name="Spencer D.F."/>
            <person name="Suzuki S."/>
            <person name="Worden A.Z."/>
            <person name="Zauner S."/>
            <person name="Barry K."/>
            <person name="Bell C."/>
            <person name="Bharti A.K."/>
            <person name="Crow J.A."/>
            <person name="Grimwood J."/>
            <person name="Kramer R."/>
            <person name="Lindquist E."/>
            <person name="Lucas S."/>
            <person name="Salamov A."/>
            <person name="McFadden G.I."/>
            <person name="Lane C.E."/>
            <person name="Keeling P.J."/>
            <person name="Gray M.W."/>
            <person name="Grigoriev I.V."/>
            <person name="Archibald J.M."/>
        </authorList>
    </citation>
    <scope>NUCLEOTIDE SEQUENCE</scope>
    <source>
        <strain evidence="3">CCMP2712</strain>
    </source>
</reference>
<keyword evidence="3" id="KW-1185">Reference proteome</keyword>
<dbReference type="HOGENOM" id="CLU_2817864_0_0_1"/>
<dbReference type="PaxDb" id="55529-EKX45770"/>
<name>L1JCH5_GUITC</name>
<evidence type="ECO:0000313" key="3">
    <source>
        <dbReference type="Proteomes" id="UP000011087"/>
    </source>
</evidence>
<organism evidence="1">
    <name type="scientific">Guillardia theta (strain CCMP2712)</name>
    <name type="common">Cryptophyte</name>
    <dbReference type="NCBI Taxonomy" id="905079"/>
    <lineage>
        <taxon>Eukaryota</taxon>
        <taxon>Cryptophyceae</taxon>
        <taxon>Pyrenomonadales</taxon>
        <taxon>Geminigeraceae</taxon>
        <taxon>Guillardia</taxon>
    </lineage>
</organism>
<dbReference type="EnsemblProtists" id="EKX45770">
    <property type="protein sequence ID" value="EKX45770"/>
    <property type="gene ID" value="GUITHDRAFT_108223"/>
</dbReference>
<dbReference type="KEGG" id="gtt:GUITHDRAFT_108223"/>
<gene>
    <name evidence="1" type="ORF">GUITHDRAFT_108223</name>
</gene>
<dbReference type="EMBL" id="JH992997">
    <property type="protein sequence ID" value="EKX45770.1"/>
    <property type="molecule type" value="Genomic_DNA"/>
</dbReference>
<dbReference type="Proteomes" id="UP000011087">
    <property type="component" value="Unassembled WGS sequence"/>
</dbReference>
<accession>L1JCH5</accession>
<dbReference type="RefSeq" id="XP_005832750.1">
    <property type="nucleotide sequence ID" value="XM_005832693.1"/>
</dbReference>
<dbReference type="AlphaFoldDB" id="L1JCH5"/>
<reference evidence="1 3" key="1">
    <citation type="journal article" date="2012" name="Nature">
        <title>Algal genomes reveal evolutionary mosaicism and the fate of nucleomorphs.</title>
        <authorList>
            <consortium name="DOE Joint Genome Institute"/>
            <person name="Curtis B.A."/>
            <person name="Tanifuji G."/>
            <person name="Burki F."/>
            <person name="Gruber A."/>
            <person name="Irimia M."/>
            <person name="Maruyama S."/>
            <person name="Arias M.C."/>
            <person name="Ball S.G."/>
            <person name="Gile G.H."/>
            <person name="Hirakawa Y."/>
            <person name="Hopkins J.F."/>
            <person name="Kuo A."/>
            <person name="Rensing S.A."/>
            <person name="Schmutz J."/>
            <person name="Symeonidi A."/>
            <person name="Elias M."/>
            <person name="Eveleigh R.J."/>
            <person name="Herman E.K."/>
            <person name="Klute M.J."/>
            <person name="Nakayama T."/>
            <person name="Obornik M."/>
            <person name="Reyes-Prieto A."/>
            <person name="Armbrust E.V."/>
            <person name="Aves S.J."/>
            <person name="Beiko R.G."/>
            <person name="Coutinho P."/>
            <person name="Dacks J.B."/>
            <person name="Durnford D.G."/>
            <person name="Fast N.M."/>
            <person name="Green B.R."/>
            <person name="Grisdale C.J."/>
            <person name="Hempel F."/>
            <person name="Henrissat B."/>
            <person name="Hoppner M.P."/>
            <person name="Ishida K."/>
            <person name="Kim E."/>
            <person name="Koreny L."/>
            <person name="Kroth P.G."/>
            <person name="Liu Y."/>
            <person name="Malik S.B."/>
            <person name="Maier U.G."/>
            <person name="McRose D."/>
            <person name="Mock T."/>
            <person name="Neilson J.A."/>
            <person name="Onodera N.T."/>
            <person name="Poole A.M."/>
            <person name="Pritham E.J."/>
            <person name="Richards T.A."/>
            <person name="Rocap G."/>
            <person name="Roy S.W."/>
            <person name="Sarai C."/>
            <person name="Schaack S."/>
            <person name="Shirato S."/>
            <person name="Slamovits C.H."/>
            <person name="Spencer D.F."/>
            <person name="Suzuki S."/>
            <person name="Worden A.Z."/>
            <person name="Zauner S."/>
            <person name="Barry K."/>
            <person name="Bell C."/>
            <person name="Bharti A.K."/>
            <person name="Crow J.A."/>
            <person name="Grimwood J."/>
            <person name="Kramer R."/>
            <person name="Lindquist E."/>
            <person name="Lucas S."/>
            <person name="Salamov A."/>
            <person name="McFadden G.I."/>
            <person name="Lane C.E."/>
            <person name="Keeling P.J."/>
            <person name="Gray M.W."/>
            <person name="Grigoriev I.V."/>
            <person name="Archibald J.M."/>
        </authorList>
    </citation>
    <scope>NUCLEOTIDE SEQUENCE</scope>
    <source>
        <strain evidence="1 3">CCMP2712</strain>
    </source>
</reference>
<proteinExistence type="predicted"/>
<reference evidence="2" key="3">
    <citation type="submission" date="2016-03" db="UniProtKB">
        <authorList>
            <consortium name="EnsemblProtists"/>
        </authorList>
    </citation>
    <scope>IDENTIFICATION</scope>
</reference>
<evidence type="ECO:0000313" key="1">
    <source>
        <dbReference type="EMBL" id="EKX45770.1"/>
    </source>
</evidence>
<sequence length="67" mass="7481">MKSMTCISRDLWERRGTRLIAIRVLSHYVATKVFNPVDQTPMSSYQQATVAANEASGSAKMVNSEDM</sequence>
<protein>
    <submittedName>
        <fullName evidence="1 2">Uncharacterized protein</fullName>
    </submittedName>
</protein>